<dbReference type="GO" id="GO:0140469">
    <property type="term" value="P:GCN2-mediated signaling"/>
    <property type="evidence" value="ECO:0007669"/>
    <property type="project" value="TreeGrafter"/>
</dbReference>
<feature type="domain" description="Impact N-terminal" evidence="3">
    <location>
        <begin position="408"/>
        <end position="464"/>
    </location>
</feature>
<name>F0VN70_NEOCL</name>
<reference evidence="4" key="2">
    <citation type="submission" date="2011-03" db="EMBL/GenBank/DDBJ databases">
        <title>Comparative genomics and transcriptomics of Neospora caninum and Toxoplasma gondii.</title>
        <authorList>
            <person name="Reid A.J."/>
            <person name="Sohal A."/>
            <person name="Harris D."/>
            <person name="Quail M."/>
            <person name="Sanders M."/>
            <person name="Berriman M."/>
            <person name="Wastling J.M."/>
            <person name="Pain A."/>
        </authorList>
    </citation>
    <scope>NUCLEOTIDE SEQUENCE</scope>
    <source>
        <strain evidence="4">Liverpool</strain>
    </source>
</reference>
<protein>
    <submittedName>
        <fullName evidence="4">Putative RWD domain-containing protein</fullName>
    </submittedName>
    <submittedName>
        <fullName evidence="5">RWD domain-containing protein, putative</fullName>
    </submittedName>
</protein>
<dbReference type="GO" id="GO:0005737">
    <property type="term" value="C:cytoplasm"/>
    <property type="evidence" value="ECO:0007669"/>
    <property type="project" value="TreeGrafter"/>
</dbReference>
<feature type="compositionally biased region" description="Basic and acidic residues" evidence="2">
    <location>
        <begin position="317"/>
        <end position="329"/>
    </location>
</feature>
<dbReference type="GO" id="GO:0006446">
    <property type="term" value="P:regulation of translational initiation"/>
    <property type="evidence" value="ECO:0007669"/>
    <property type="project" value="TreeGrafter"/>
</dbReference>
<dbReference type="PANTHER" id="PTHR16301">
    <property type="entry name" value="IMPACT-RELATED"/>
    <property type="match status" value="1"/>
</dbReference>
<feature type="region of interest" description="Disordered" evidence="2">
    <location>
        <begin position="231"/>
        <end position="252"/>
    </location>
</feature>
<feature type="compositionally biased region" description="Low complexity" evidence="2">
    <location>
        <begin position="239"/>
        <end position="252"/>
    </location>
</feature>
<feature type="region of interest" description="Disordered" evidence="2">
    <location>
        <begin position="171"/>
        <end position="217"/>
    </location>
</feature>
<dbReference type="AlphaFoldDB" id="F0VN70"/>
<evidence type="ECO:0000256" key="1">
    <source>
        <dbReference type="ARBA" id="ARBA00007665"/>
    </source>
</evidence>
<evidence type="ECO:0000313" key="6">
    <source>
        <dbReference type="Proteomes" id="UP000007494"/>
    </source>
</evidence>
<feature type="region of interest" description="Disordered" evidence="2">
    <location>
        <begin position="306"/>
        <end position="416"/>
    </location>
</feature>
<dbReference type="Gene3D" id="3.30.230.30">
    <property type="entry name" value="Impact, N-terminal domain"/>
    <property type="match status" value="1"/>
</dbReference>
<dbReference type="SUPFAM" id="SSF54211">
    <property type="entry name" value="Ribosomal protein S5 domain 2-like"/>
    <property type="match status" value="2"/>
</dbReference>
<comment type="similarity">
    <text evidence="1">Belongs to the IMPACT family.</text>
</comment>
<dbReference type="eggNOG" id="KOG3299">
    <property type="taxonomic scope" value="Eukaryota"/>
</dbReference>
<dbReference type="RefSeq" id="XP_003885194.1">
    <property type="nucleotide sequence ID" value="XM_003885145.1"/>
</dbReference>
<reference evidence="5" key="4">
    <citation type="journal article" date="2015" name="PLoS ONE">
        <title>Comprehensive Evaluation of Toxoplasma gondii VEG and Neospora caninum LIV Genomes with Tachyzoite Stage Transcriptome and Proteome Defines Novel Transcript Features.</title>
        <authorList>
            <person name="Ramaprasad A."/>
            <person name="Mourier T."/>
            <person name="Naeem R."/>
            <person name="Malas T.B."/>
            <person name="Moussa E."/>
            <person name="Panigrahi A."/>
            <person name="Vermont S.J."/>
            <person name="Otto T.D."/>
            <person name="Wastling J."/>
            <person name="Pain A."/>
        </authorList>
    </citation>
    <scope>NUCLEOTIDE SEQUENCE</scope>
    <source>
        <strain evidence="5">Liverpool</strain>
    </source>
</reference>
<evidence type="ECO:0000313" key="4">
    <source>
        <dbReference type="EMBL" id="CBZ55166.1"/>
    </source>
</evidence>
<dbReference type="VEuPathDB" id="ToxoDB:NCLIV_055910"/>
<evidence type="ECO:0000313" key="5">
    <source>
        <dbReference type="EMBL" id="CEL69893.1"/>
    </source>
</evidence>
<feature type="compositionally biased region" description="Basic and acidic residues" evidence="2">
    <location>
        <begin position="386"/>
        <end position="399"/>
    </location>
</feature>
<feature type="domain" description="Impact N-terminal" evidence="3">
    <location>
        <begin position="265"/>
        <end position="307"/>
    </location>
</feature>
<dbReference type="Proteomes" id="UP000007494">
    <property type="component" value="Chromosome XI"/>
</dbReference>
<gene>
    <name evidence="5" type="ORF">BN1204_055910</name>
    <name evidence="4" type="ORF">NCLIV_055910</name>
</gene>
<sequence length="493" mass="53678">MSWSPPSYASPLAFPPCDCPAGAEASPSGFLSPAAAEELEALRSIYGDDEIRFHPCCRLLQVRTETTRSRVRQDALSLLALGAPGGRATEPEGEDDDHSFSFLLQLFLPLGYLDPDFKSPACLVHTRWDQPPEASQRMQNKLLALQGEGDESSFGHPGLFDFVECVRNHLPLPPHEARDDSTRPEQGQASEGDRKRQLGADAQDGCKGNGGEQADDSSVDALEASLSNVSLEPKQGEQSGNSLPSPYSPSSSTELYIGPTVTVHKSRFVGVCAAVHTHEEVRAIYQHVRQRHFGATHHIMAYSFRQKVARKPRNGPPRKDARQAPRDVAEEAQSPVSRLNAARGSSPATAPPPEEGATAQEDPVEALVSSRAASTGSGNKKKNRARGTEKETDRDRHPGEEEEEFIENCDHDSDGETAAGRKLQQLLYNLKARNVILIVTRWYGGIHLGPDRFRVIATVGRQALDASGLLEEAQKDAAKKEPHRKKASGKGDK</sequence>
<dbReference type="OrthoDB" id="69641at2759"/>
<feature type="region of interest" description="Disordered" evidence="2">
    <location>
        <begin position="474"/>
        <end position="493"/>
    </location>
</feature>
<organism evidence="4 6">
    <name type="scientific">Neospora caninum (strain Liverpool)</name>
    <dbReference type="NCBI Taxonomy" id="572307"/>
    <lineage>
        <taxon>Eukaryota</taxon>
        <taxon>Sar</taxon>
        <taxon>Alveolata</taxon>
        <taxon>Apicomplexa</taxon>
        <taxon>Conoidasida</taxon>
        <taxon>Coccidia</taxon>
        <taxon>Eucoccidiorida</taxon>
        <taxon>Eimeriorina</taxon>
        <taxon>Sarcocystidae</taxon>
        <taxon>Neospora</taxon>
    </lineage>
</organism>
<keyword evidence="6" id="KW-1185">Reference proteome</keyword>
<dbReference type="InterPro" id="IPR023582">
    <property type="entry name" value="Impact"/>
</dbReference>
<evidence type="ECO:0000256" key="2">
    <source>
        <dbReference type="SAM" id="MobiDB-lite"/>
    </source>
</evidence>
<reference evidence="6" key="3">
    <citation type="journal article" date="2012" name="PLoS Pathog.">
        <title>Comparative genomics of the apicomplexan parasites Toxoplasma gondii and Neospora caninum: Coccidia differing in host range and transmission strategy.</title>
        <authorList>
            <person name="Reid A.J."/>
            <person name="Vermont S.J."/>
            <person name="Cotton J.A."/>
            <person name="Harris D."/>
            <person name="Hill-Cawthorne G.A."/>
            <person name="Konen-Waisman S."/>
            <person name="Latham S.M."/>
            <person name="Mourier T."/>
            <person name="Norton R."/>
            <person name="Quail M.A."/>
            <person name="Sanders M."/>
            <person name="Shanmugam D."/>
            <person name="Sohal A."/>
            <person name="Wasmuth J.D."/>
            <person name="Brunk B."/>
            <person name="Grigg M.E."/>
            <person name="Howard J.C."/>
            <person name="Parkinson J."/>
            <person name="Roos D.S."/>
            <person name="Trees A.J."/>
            <person name="Berriman M."/>
            <person name="Pain A."/>
            <person name="Wastling J.M."/>
        </authorList>
    </citation>
    <scope>NUCLEOTIDE SEQUENCE [LARGE SCALE GENOMIC DNA]</scope>
    <source>
        <strain evidence="6">Liverpool</strain>
    </source>
</reference>
<accession>F0VN70</accession>
<dbReference type="InParanoid" id="F0VN70"/>
<dbReference type="PANTHER" id="PTHR16301:SF25">
    <property type="entry name" value="PROTEIN IMPACT"/>
    <property type="match status" value="1"/>
</dbReference>
<proteinExistence type="inferred from homology"/>
<dbReference type="InterPro" id="IPR036956">
    <property type="entry name" value="Impact_N_sf"/>
</dbReference>
<dbReference type="GeneID" id="13446881"/>
<dbReference type="EMBL" id="LN714486">
    <property type="protein sequence ID" value="CEL69893.1"/>
    <property type="molecule type" value="Genomic_DNA"/>
</dbReference>
<dbReference type="Pfam" id="PF01205">
    <property type="entry name" value="Impact_N"/>
    <property type="match status" value="2"/>
</dbReference>
<dbReference type="EMBL" id="FR823392">
    <property type="protein sequence ID" value="CBZ55166.1"/>
    <property type="molecule type" value="Genomic_DNA"/>
</dbReference>
<dbReference type="InterPro" id="IPR020568">
    <property type="entry name" value="Ribosomal_Su5_D2-typ_SF"/>
</dbReference>
<dbReference type="InterPro" id="IPR001498">
    <property type="entry name" value="Impact_N"/>
</dbReference>
<feature type="compositionally biased region" description="Basic residues" evidence="2">
    <location>
        <begin position="481"/>
        <end position="493"/>
    </location>
</feature>
<evidence type="ECO:0000259" key="3">
    <source>
        <dbReference type="Pfam" id="PF01205"/>
    </source>
</evidence>
<dbReference type="OMA" id="MAYSFRQ"/>
<reference evidence="4" key="1">
    <citation type="submission" date="2011-02" db="EMBL/GenBank/DDBJ databases">
        <authorList>
            <person name="Aslett M."/>
        </authorList>
    </citation>
    <scope>NUCLEOTIDE SEQUENCE</scope>
    <source>
        <strain evidence="4">Liverpool</strain>
    </source>
</reference>